<dbReference type="PATRIC" id="fig|438.15.peg.1065"/>
<dbReference type="Proteomes" id="UP000093796">
    <property type="component" value="Unassembled WGS sequence"/>
</dbReference>
<evidence type="ECO:0000313" key="2">
    <source>
        <dbReference type="Proteomes" id="UP000093796"/>
    </source>
</evidence>
<organism evidence="1 2">
    <name type="scientific">Acetobacter pasteurianus</name>
    <name type="common">Acetobacter turbidans</name>
    <dbReference type="NCBI Taxonomy" id="438"/>
    <lineage>
        <taxon>Bacteria</taxon>
        <taxon>Pseudomonadati</taxon>
        <taxon>Pseudomonadota</taxon>
        <taxon>Alphaproteobacteria</taxon>
        <taxon>Acetobacterales</taxon>
        <taxon>Acetobacteraceae</taxon>
        <taxon>Acetobacter</taxon>
    </lineage>
</organism>
<dbReference type="AlphaFoldDB" id="A0A1A0DE97"/>
<accession>A0A1A0DE97</accession>
<dbReference type="EMBL" id="LYUD01000097">
    <property type="protein sequence ID" value="OAZ73325.1"/>
    <property type="molecule type" value="Genomic_DNA"/>
</dbReference>
<proteinExistence type="predicted"/>
<reference evidence="1 2" key="1">
    <citation type="submission" date="2016-05" db="EMBL/GenBank/DDBJ databases">
        <title>Genome sequencing of Acetobacter pasteurianus strain SRCM100623.</title>
        <authorList>
            <person name="Song Y.R."/>
        </authorList>
    </citation>
    <scope>NUCLEOTIDE SEQUENCE [LARGE SCALE GENOMIC DNA]</scope>
    <source>
        <strain evidence="1 2">SRCM100623</strain>
    </source>
</reference>
<protein>
    <submittedName>
        <fullName evidence="1">Uncharacterized protein</fullName>
    </submittedName>
</protein>
<name>A0A1A0DE97_ACEPA</name>
<sequence>MGYRPCWHPEKENPASQRAGFFCMGRYALNEWRYVCLECVPKQAVILIQDSVTKT</sequence>
<evidence type="ECO:0000313" key="1">
    <source>
        <dbReference type="EMBL" id="OAZ73325.1"/>
    </source>
</evidence>
<gene>
    <name evidence="1" type="ORF">SRCM100623_00921</name>
</gene>
<comment type="caution">
    <text evidence="1">The sequence shown here is derived from an EMBL/GenBank/DDBJ whole genome shotgun (WGS) entry which is preliminary data.</text>
</comment>